<organism evidence="2 3">
    <name type="scientific">Botrimarina mediterranea</name>
    <dbReference type="NCBI Taxonomy" id="2528022"/>
    <lineage>
        <taxon>Bacteria</taxon>
        <taxon>Pseudomonadati</taxon>
        <taxon>Planctomycetota</taxon>
        <taxon>Planctomycetia</taxon>
        <taxon>Pirellulales</taxon>
        <taxon>Lacipirellulaceae</taxon>
        <taxon>Botrimarina</taxon>
    </lineage>
</organism>
<evidence type="ECO:0000259" key="1">
    <source>
        <dbReference type="Pfam" id="PF07596"/>
    </source>
</evidence>
<keyword evidence="3" id="KW-1185">Reference proteome</keyword>
<feature type="domain" description="DUF1559" evidence="1">
    <location>
        <begin position="14"/>
        <end position="110"/>
    </location>
</feature>
<evidence type="ECO:0000313" key="2">
    <source>
        <dbReference type="EMBL" id="QDV73841.1"/>
    </source>
</evidence>
<dbReference type="InterPro" id="IPR011453">
    <property type="entry name" value="DUF1559"/>
</dbReference>
<accession>A0A518K7S9</accession>
<protein>
    <recommendedName>
        <fullName evidence="1">DUF1559 domain-containing protein</fullName>
    </recommendedName>
</protein>
<dbReference type="EMBL" id="CP036349">
    <property type="protein sequence ID" value="QDV73841.1"/>
    <property type="molecule type" value="Genomic_DNA"/>
</dbReference>
<dbReference type="KEGG" id="bmei:Spa11_20400"/>
<proteinExistence type="predicted"/>
<sequence>MIASARHSVDETLCHSNLVKLRHALVEYASVHGSLPPAVLPGPDGKTAHSWRVLILPYLDSWGIDGRAIYEAYDMAEEWNAPGNRRLFKLVAQSRFACPCGPEEDTTLTSYVVIVGGNTLFPPGGTVSASKLPNNVDPILVIEISSSDIEWPEPRDLSVSELSKSSRLNSIALLKPHGGVIRYITLSGRLGVLAGDMSVDEVNRLASIDGQAANADEELP</sequence>
<reference evidence="2 3" key="1">
    <citation type="submission" date="2019-02" db="EMBL/GenBank/DDBJ databases">
        <title>Deep-cultivation of Planctomycetes and their phenomic and genomic characterization uncovers novel biology.</title>
        <authorList>
            <person name="Wiegand S."/>
            <person name="Jogler M."/>
            <person name="Boedeker C."/>
            <person name="Pinto D."/>
            <person name="Vollmers J."/>
            <person name="Rivas-Marin E."/>
            <person name="Kohn T."/>
            <person name="Peeters S.H."/>
            <person name="Heuer A."/>
            <person name="Rast P."/>
            <person name="Oberbeckmann S."/>
            <person name="Bunk B."/>
            <person name="Jeske O."/>
            <person name="Meyerdierks A."/>
            <person name="Storesund J.E."/>
            <person name="Kallscheuer N."/>
            <person name="Luecker S."/>
            <person name="Lage O.M."/>
            <person name="Pohl T."/>
            <person name="Merkel B.J."/>
            <person name="Hornburger P."/>
            <person name="Mueller R.-W."/>
            <person name="Bruemmer F."/>
            <person name="Labrenz M."/>
            <person name="Spormann A.M."/>
            <person name="Op den Camp H."/>
            <person name="Overmann J."/>
            <person name="Amann R."/>
            <person name="Jetten M.S.M."/>
            <person name="Mascher T."/>
            <person name="Medema M.H."/>
            <person name="Devos D.P."/>
            <person name="Kaster A.-K."/>
            <person name="Ovreas L."/>
            <person name="Rohde M."/>
            <person name="Galperin M.Y."/>
            <person name="Jogler C."/>
        </authorList>
    </citation>
    <scope>NUCLEOTIDE SEQUENCE [LARGE SCALE GENOMIC DNA]</scope>
    <source>
        <strain evidence="2 3">Spa11</strain>
    </source>
</reference>
<dbReference type="Pfam" id="PF07596">
    <property type="entry name" value="SBP_bac_10"/>
    <property type="match status" value="1"/>
</dbReference>
<dbReference type="Proteomes" id="UP000316426">
    <property type="component" value="Chromosome"/>
</dbReference>
<gene>
    <name evidence="2" type="ORF">Spa11_20400</name>
</gene>
<evidence type="ECO:0000313" key="3">
    <source>
        <dbReference type="Proteomes" id="UP000316426"/>
    </source>
</evidence>
<name>A0A518K7S9_9BACT</name>
<dbReference type="AlphaFoldDB" id="A0A518K7S9"/>